<name>A0A2S8GI91_9BACT</name>
<dbReference type="Proteomes" id="UP000237819">
    <property type="component" value="Unassembled WGS sequence"/>
</dbReference>
<gene>
    <name evidence="1" type="ORF">C5Y93_24230</name>
</gene>
<organism evidence="1 2">
    <name type="scientific">Blastopirellula marina</name>
    <dbReference type="NCBI Taxonomy" id="124"/>
    <lineage>
        <taxon>Bacteria</taxon>
        <taxon>Pseudomonadati</taxon>
        <taxon>Planctomycetota</taxon>
        <taxon>Planctomycetia</taxon>
        <taxon>Pirellulales</taxon>
        <taxon>Pirellulaceae</taxon>
        <taxon>Blastopirellula</taxon>
    </lineage>
</organism>
<accession>A0A2S8GI91</accession>
<dbReference type="EMBL" id="PUHZ01000023">
    <property type="protein sequence ID" value="PQO43744.1"/>
    <property type="molecule type" value="Genomic_DNA"/>
</dbReference>
<dbReference type="AlphaFoldDB" id="A0A2S8GI91"/>
<protein>
    <submittedName>
        <fullName evidence="1">Uncharacterized protein</fullName>
    </submittedName>
</protein>
<reference evidence="1 2" key="1">
    <citation type="submission" date="2018-02" db="EMBL/GenBank/DDBJ databases">
        <title>Comparative genomes isolates from brazilian mangrove.</title>
        <authorList>
            <person name="Araujo J.E."/>
            <person name="Taketani R.G."/>
            <person name="Silva M.C.P."/>
            <person name="Loureco M.V."/>
            <person name="Andreote F.D."/>
        </authorList>
    </citation>
    <scope>NUCLEOTIDE SEQUENCE [LARGE SCALE GENOMIC DNA]</scope>
    <source>
        <strain evidence="1 2">Nap-Phe MGV</strain>
    </source>
</reference>
<proteinExistence type="predicted"/>
<evidence type="ECO:0000313" key="2">
    <source>
        <dbReference type="Proteomes" id="UP000237819"/>
    </source>
</evidence>
<dbReference type="OrthoDB" id="287662at2"/>
<dbReference type="RefSeq" id="WP_105338029.1">
    <property type="nucleotide sequence ID" value="NZ_PUHZ01000023.1"/>
</dbReference>
<comment type="caution">
    <text evidence="1">The sequence shown here is derived from an EMBL/GenBank/DDBJ whole genome shotgun (WGS) entry which is preliminary data.</text>
</comment>
<sequence length="253" mass="27903">MSGIVLVACAVVCGADVRETIPSVAALYDVIDQSRQLSVYKDDYRVLKDGAVLEALQTRGSTGGILDKLPSRGSSGIEPLSKGELRVVPIPNHPNLLLAGYVTHHESPITYDYAWREANLLLDVDRNVVIWWEQRNAVPHFLSKEQTAALNADLLSAAKAWGERIARRRDLYPTEPRLQEFDRQFVDPPPVEVSCKAVSVDVVSGECEFQFRLSGGGQTAEFPYKATLLDLLASELAMPAEQYFAAAKTEESK</sequence>
<evidence type="ECO:0000313" key="1">
    <source>
        <dbReference type="EMBL" id="PQO43744.1"/>
    </source>
</evidence>